<reference evidence="3" key="1">
    <citation type="submission" date="2022-10" db="EMBL/GenBank/DDBJ databases">
        <authorList>
            <person name="Chen Y."/>
            <person name="Dougan E. K."/>
            <person name="Chan C."/>
            <person name="Rhodes N."/>
            <person name="Thang M."/>
        </authorList>
    </citation>
    <scope>NUCLEOTIDE SEQUENCE</scope>
</reference>
<evidence type="ECO:0000313" key="4">
    <source>
        <dbReference type="EMBL" id="CAL4805408.1"/>
    </source>
</evidence>
<dbReference type="Proteomes" id="UP001152797">
    <property type="component" value="Unassembled WGS sequence"/>
</dbReference>
<evidence type="ECO:0000313" key="5">
    <source>
        <dbReference type="Proteomes" id="UP001152797"/>
    </source>
</evidence>
<feature type="region of interest" description="Disordered" evidence="2">
    <location>
        <begin position="669"/>
        <end position="746"/>
    </location>
</feature>
<accession>A0A9P1M076</accession>
<dbReference type="AlphaFoldDB" id="A0A9P1M076"/>
<dbReference type="EMBL" id="CAMXCT010006675">
    <property type="protein sequence ID" value="CAI4018096.1"/>
    <property type="molecule type" value="Genomic_DNA"/>
</dbReference>
<evidence type="ECO:0000256" key="2">
    <source>
        <dbReference type="SAM" id="MobiDB-lite"/>
    </source>
</evidence>
<evidence type="ECO:0000313" key="3">
    <source>
        <dbReference type="EMBL" id="CAI4018096.1"/>
    </source>
</evidence>
<protein>
    <recommendedName>
        <fullName evidence="6">Transposase</fullName>
    </recommendedName>
</protein>
<comment type="caution">
    <text evidence="3">The sequence shown here is derived from an EMBL/GenBank/DDBJ whole genome shotgun (WGS) entry which is preliminary data.</text>
</comment>
<dbReference type="EMBL" id="CAMXCT020006675">
    <property type="protein sequence ID" value="CAL1171471.1"/>
    <property type="molecule type" value="Genomic_DNA"/>
</dbReference>
<dbReference type="EMBL" id="CAMXCT030006675">
    <property type="protein sequence ID" value="CAL4805408.1"/>
    <property type="molecule type" value="Genomic_DNA"/>
</dbReference>
<reference evidence="4 5" key="2">
    <citation type="submission" date="2024-05" db="EMBL/GenBank/DDBJ databases">
        <authorList>
            <person name="Chen Y."/>
            <person name="Shah S."/>
            <person name="Dougan E. K."/>
            <person name="Thang M."/>
            <person name="Chan C."/>
        </authorList>
    </citation>
    <scope>NUCLEOTIDE SEQUENCE [LARGE SCALE GENOMIC DNA]</scope>
</reference>
<feature type="compositionally biased region" description="Low complexity" evidence="2">
    <location>
        <begin position="23"/>
        <end position="32"/>
    </location>
</feature>
<proteinExistence type="predicted"/>
<evidence type="ECO:0008006" key="6">
    <source>
        <dbReference type="Google" id="ProtNLM"/>
    </source>
</evidence>
<feature type="coiled-coil region" evidence="1">
    <location>
        <begin position="457"/>
        <end position="484"/>
    </location>
</feature>
<gene>
    <name evidence="3" type="ORF">C1SCF055_LOCUS42692</name>
</gene>
<dbReference type="OrthoDB" id="416629at2759"/>
<feature type="compositionally biased region" description="Low complexity" evidence="2">
    <location>
        <begin position="705"/>
        <end position="724"/>
    </location>
</feature>
<evidence type="ECO:0000256" key="1">
    <source>
        <dbReference type="SAM" id="Coils"/>
    </source>
</evidence>
<sequence length="746" mass="82069">MAAADISGQNRKKRDVGNDSRGEAVVAAAPSAKKAKRSGPESSRKQKRRTIPKIQLDESRERAEMASAERDCLRFENQLLNESQSAKGEALLGLSHSFTKMHSCIETVRDRLSKLYPPYFQHFTGEWNPGSPRAGTELCSSYLSYINKHTEKYREELAAAKRRSSIFNLHSEEAKWEHDLRWVPKVCSAYEFHRECADRQSAEVDKQISSLAPNDLLIWVDWKANWTLPLRHVPTGDAYWAQSRREVICLGIVCYKGQVAGPALKTGIVFLSDIIDHTCLAACAQLLEVKKRLGSLAGCKTISFWFDCGPHYRCVDLLSYLGTEWAKPENRDDLHVTCNTLGKKNGKGQCDSLFICSTWVRKALMVPDASLESSDGLLRQTGAEQDMVNDPPSQGGMRYLILKWDQDRRLTREIAPSDAMWRRGYYMSTRWKRSFPEDGGRDTLIEQESHLSSYEPAMAAAQKMSNLERKIARYEANLARQGEAVPPKESGPQLCSNSEAIAHLATDRGQQGAGSRAIRRELWGGQGAYSHGHKNDKNGAHGDVRTYVGGATFGTYSIWIISRCGLLGLDELCDTFALRVPTEMPTSPLAPEDPTEAVTLDTRTLGTNVPTISGGERTQEATEVPLPRRSSGPVSSSALASSALAMTPSEMPVPTELPTSPIEEPLGDAVGEPMHLPGYDPTVEVTTDEPPLLVPGLQSSAFLGPDSSAPPESPSEMPVPTEMPTSPVSDLGDDTAGSPELPSLRR</sequence>
<name>A0A9P1M076_9DINO</name>
<keyword evidence="1" id="KW-0175">Coiled coil</keyword>
<keyword evidence="5" id="KW-1185">Reference proteome</keyword>
<organism evidence="3">
    <name type="scientific">Cladocopium goreaui</name>
    <dbReference type="NCBI Taxonomy" id="2562237"/>
    <lineage>
        <taxon>Eukaryota</taxon>
        <taxon>Sar</taxon>
        <taxon>Alveolata</taxon>
        <taxon>Dinophyceae</taxon>
        <taxon>Suessiales</taxon>
        <taxon>Symbiodiniaceae</taxon>
        <taxon>Cladocopium</taxon>
    </lineage>
</organism>
<feature type="region of interest" description="Disordered" evidence="2">
    <location>
        <begin position="1"/>
        <end position="63"/>
    </location>
</feature>
<feature type="compositionally biased region" description="Low complexity" evidence="2">
    <location>
        <begin position="624"/>
        <end position="640"/>
    </location>
</feature>
<feature type="region of interest" description="Disordered" evidence="2">
    <location>
        <begin position="606"/>
        <end position="640"/>
    </location>
</feature>